<gene>
    <name evidence="1" type="ORF">WDZ17_02795</name>
</gene>
<sequence>MTTTASAGTSTEQVRPPVWFTEADCRLEDFRASVEVTTDLGEHPYADAVEQGVLVYGPRLAEHVTTPEGRRDVQAELARALSEGPGVVVLRGAVARDVVDRATEVFSAMIADQKAAGVAGGDHFARAGANDRVWGAADKLAVRAPEVFADYYAADALALVCEAWLGRGYQLTSQVNVVNPGGQAQTAHRDYHLGFMSSEQALAYPSHVHALSPLMTLQGAVAHCDMPLETGPTLYLPHSHKYPAGYVAFHRPEFTEYFLAHRVQLPLETGDAAFFNPAVFHGAGTNTTTDVRRTANLLQVSSAFGRAMETVDRTAMAEALFPVLVRRWAQGGQDAAAEQALRDVVAMSAEGYAFPTNLDRDQPVDGLAPQTQAELVLRAVREGWDAGRFSGALRAQDERRRSAVPAP</sequence>
<proteinExistence type="predicted"/>
<protein>
    <submittedName>
        <fullName evidence="1">Phytanoyl-CoA dioxygenase family protein</fullName>
    </submittedName>
</protein>
<keyword evidence="2" id="KW-1185">Reference proteome</keyword>
<dbReference type="InterPro" id="IPR008775">
    <property type="entry name" value="Phytyl_CoA_dOase-like"/>
</dbReference>
<dbReference type="GO" id="GO:0051213">
    <property type="term" value="F:dioxygenase activity"/>
    <property type="evidence" value="ECO:0007669"/>
    <property type="project" value="UniProtKB-KW"/>
</dbReference>
<dbReference type="EMBL" id="JBBIAA010000002">
    <property type="protein sequence ID" value="MEJ5944220.1"/>
    <property type="molecule type" value="Genomic_DNA"/>
</dbReference>
<comment type="caution">
    <text evidence="1">The sequence shown here is derived from an EMBL/GenBank/DDBJ whole genome shotgun (WGS) entry which is preliminary data.</text>
</comment>
<evidence type="ECO:0000313" key="1">
    <source>
        <dbReference type="EMBL" id="MEJ5944220.1"/>
    </source>
</evidence>
<dbReference type="SUPFAM" id="SSF51197">
    <property type="entry name" value="Clavaminate synthase-like"/>
    <property type="match status" value="1"/>
</dbReference>
<keyword evidence="1" id="KW-0223">Dioxygenase</keyword>
<name>A0ABU8RGM0_9ACTN</name>
<reference evidence="1 2" key="1">
    <citation type="journal article" date="2017" name="Int. J. Syst. Evol. Microbiol.">
        <title>Pseudokineococcus basanitobsidens sp. nov., isolated from volcanic rock.</title>
        <authorList>
            <person name="Lee D.W."/>
            <person name="Park M.Y."/>
            <person name="Kim J.J."/>
            <person name="Kim B.S."/>
        </authorList>
    </citation>
    <scope>NUCLEOTIDE SEQUENCE [LARGE SCALE GENOMIC DNA]</scope>
    <source>
        <strain evidence="1 2">DSM 103726</strain>
    </source>
</reference>
<organism evidence="1 2">
    <name type="scientific">Pseudokineococcus basanitobsidens</name>
    <dbReference type="NCBI Taxonomy" id="1926649"/>
    <lineage>
        <taxon>Bacteria</taxon>
        <taxon>Bacillati</taxon>
        <taxon>Actinomycetota</taxon>
        <taxon>Actinomycetes</taxon>
        <taxon>Kineosporiales</taxon>
        <taxon>Kineosporiaceae</taxon>
        <taxon>Pseudokineococcus</taxon>
    </lineage>
</organism>
<evidence type="ECO:0000313" key="2">
    <source>
        <dbReference type="Proteomes" id="UP001387100"/>
    </source>
</evidence>
<keyword evidence="1" id="KW-0560">Oxidoreductase</keyword>
<dbReference type="Gene3D" id="2.60.120.620">
    <property type="entry name" value="q2cbj1_9rhob like domain"/>
    <property type="match status" value="1"/>
</dbReference>
<dbReference type="PANTHER" id="PTHR21308:SF8">
    <property type="entry name" value="PHYTANOYL-COA DIOXYGENASE FAMILY PROTEIN (AFU_ORTHOLOGUE AFUA_2G09620)"/>
    <property type="match status" value="1"/>
</dbReference>
<dbReference type="Proteomes" id="UP001387100">
    <property type="component" value="Unassembled WGS sequence"/>
</dbReference>
<dbReference type="RefSeq" id="WP_339573611.1">
    <property type="nucleotide sequence ID" value="NZ_JBBIAA010000002.1"/>
</dbReference>
<dbReference type="PANTHER" id="PTHR21308">
    <property type="entry name" value="PHYTANOYL-COA ALPHA-HYDROXYLASE"/>
    <property type="match status" value="1"/>
</dbReference>
<dbReference type="InterPro" id="IPR047128">
    <property type="entry name" value="PhyH"/>
</dbReference>
<accession>A0ABU8RGM0</accession>
<dbReference type="Pfam" id="PF05721">
    <property type="entry name" value="PhyH"/>
    <property type="match status" value="1"/>
</dbReference>